<accession>A0A2W2H1F4</accession>
<evidence type="ECO:0000256" key="2">
    <source>
        <dbReference type="ARBA" id="ARBA00023125"/>
    </source>
</evidence>
<evidence type="ECO:0000256" key="1">
    <source>
        <dbReference type="ARBA" id="ARBA00023015"/>
    </source>
</evidence>
<dbReference type="GO" id="GO:0045892">
    <property type="term" value="P:negative regulation of DNA-templated transcription"/>
    <property type="evidence" value="ECO:0007669"/>
    <property type="project" value="TreeGrafter"/>
</dbReference>
<dbReference type="Gene3D" id="1.10.10.10">
    <property type="entry name" value="Winged helix-like DNA-binding domain superfamily/Winged helix DNA-binding domain"/>
    <property type="match status" value="1"/>
</dbReference>
<keyword evidence="2" id="KW-0238">DNA-binding</keyword>
<protein>
    <recommendedName>
        <fullName evidence="4">HTH gntR-type domain-containing protein</fullName>
    </recommendedName>
</protein>
<keyword evidence="3" id="KW-0804">Transcription</keyword>
<dbReference type="InterPro" id="IPR000524">
    <property type="entry name" value="Tscrpt_reg_HTH_GntR"/>
</dbReference>
<evidence type="ECO:0000313" key="5">
    <source>
        <dbReference type="EMBL" id="PZG54252.1"/>
    </source>
</evidence>
<organism evidence="5 6">
    <name type="scientific">Spongiactinospora gelatinilytica</name>
    <dbReference type="NCBI Taxonomy" id="2666298"/>
    <lineage>
        <taxon>Bacteria</taxon>
        <taxon>Bacillati</taxon>
        <taxon>Actinomycetota</taxon>
        <taxon>Actinomycetes</taxon>
        <taxon>Streptosporangiales</taxon>
        <taxon>Streptosporangiaceae</taxon>
        <taxon>Spongiactinospora</taxon>
    </lineage>
</organism>
<comment type="caution">
    <text evidence="5">The sequence shown here is derived from an EMBL/GenBank/DDBJ whole genome shotgun (WGS) entry which is preliminary data.</text>
</comment>
<evidence type="ECO:0000313" key="6">
    <source>
        <dbReference type="Proteomes" id="UP000248544"/>
    </source>
</evidence>
<dbReference type="EMBL" id="POUA01000020">
    <property type="protein sequence ID" value="PZG54252.1"/>
    <property type="molecule type" value="Genomic_DNA"/>
</dbReference>
<dbReference type="Proteomes" id="UP000248544">
    <property type="component" value="Unassembled WGS sequence"/>
</dbReference>
<dbReference type="InterPro" id="IPR036390">
    <property type="entry name" value="WH_DNA-bd_sf"/>
</dbReference>
<dbReference type="PANTHER" id="PTHR44846:SF1">
    <property type="entry name" value="MANNOSYL-D-GLYCERATE TRANSPORT_METABOLISM SYSTEM REPRESSOR MNGR-RELATED"/>
    <property type="match status" value="1"/>
</dbReference>
<dbReference type="SUPFAM" id="SSF46785">
    <property type="entry name" value="Winged helix' DNA-binding domain"/>
    <property type="match status" value="1"/>
</dbReference>
<reference evidence="5 6" key="1">
    <citation type="submission" date="2018-01" db="EMBL/GenBank/DDBJ databases">
        <title>Draft genome sequence of Sphaerisporangium sp. 7K107.</title>
        <authorList>
            <person name="Sahin N."/>
            <person name="Saygin H."/>
            <person name="Ay H."/>
        </authorList>
    </citation>
    <scope>NUCLEOTIDE SEQUENCE [LARGE SCALE GENOMIC DNA]</scope>
    <source>
        <strain evidence="5 6">7K107</strain>
    </source>
</reference>
<dbReference type="Pfam" id="PF07702">
    <property type="entry name" value="UTRA"/>
    <property type="match status" value="1"/>
</dbReference>
<dbReference type="PROSITE" id="PS50949">
    <property type="entry name" value="HTH_GNTR"/>
    <property type="match status" value="1"/>
</dbReference>
<dbReference type="SMART" id="SM00866">
    <property type="entry name" value="UTRA"/>
    <property type="match status" value="1"/>
</dbReference>
<dbReference type="InterPro" id="IPR036388">
    <property type="entry name" value="WH-like_DNA-bd_sf"/>
</dbReference>
<dbReference type="SUPFAM" id="SSF64288">
    <property type="entry name" value="Chorismate lyase-like"/>
    <property type="match status" value="1"/>
</dbReference>
<dbReference type="InterPro" id="IPR028978">
    <property type="entry name" value="Chorismate_lyase_/UTRA_dom_sf"/>
</dbReference>
<dbReference type="CDD" id="cd07377">
    <property type="entry name" value="WHTH_GntR"/>
    <property type="match status" value="1"/>
</dbReference>
<dbReference type="Gene3D" id="3.40.1410.10">
    <property type="entry name" value="Chorismate lyase-like"/>
    <property type="match status" value="1"/>
</dbReference>
<sequence>MAIIADNIIINQLLGCDSSSRAGRTGHQMARYRLESGPTPLHHQVYLSLSAALDEGEWRLGDRLPPERELARRYGCSLIPVRRALDELSREGRLERIRGRGTFVLRPRPRLEVEMGYGGSFADLMRMHGRHPETRVVASRIEPSGEAVAAALALPPGAPAIYLERLRIASGEPLILEQVHLRAARFEGLLDHDLERNSLYDLLIEQYGVVIARVREAIEPVLLRAHEAYLLDQPSDRPALLVEGIAYGPEPDHEPIEFTRSYMRGDRAHLSFEGRILRPPRPGAGAAGTP</sequence>
<dbReference type="InterPro" id="IPR011663">
    <property type="entry name" value="UTRA"/>
</dbReference>
<dbReference type="Pfam" id="PF00392">
    <property type="entry name" value="GntR"/>
    <property type="match status" value="1"/>
</dbReference>
<dbReference type="GO" id="GO:0003700">
    <property type="term" value="F:DNA-binding transcription factor activity"/>
    <property type="evidence" value="ECO:0007669"/>
    <property type="project" value="InterPro"/>
</dbReference>
<name>A0A2W2H1F4_9ACTN</name>
<proteinExistence type="predicted"/>
<dbReference type="GO" id="GO:0003677">
    <property type="term" value="F:DNA binding"/>
    <property type="evidence" value="ECO:0007669"/>
    <property type="project" value="UniProtKB-KW"/>
</dbReference>
<keyword evidence="6" id="KW-1185">Reference proteome</keyword>
<dbReference type="InterPro" id="IPR050679">
    <property type="entry name" value="Bact_HTH_transcr_reg"/>
</dbReference>
<feature type="domain" description="HTH gntR-type" evidence="4">
    <location>
        <begin position="39"/>
        <end position="107"/>
    </location>
</feature>
<gene>
    <name evidence="5" type="ORF">C1I98_04425</name>
</gene>
<dbReference type="PRINTS" id="PR00035">
    <property type="entry name" value="HTHGNTR"/>
</dbReference>
<evidence type="ECO:0000259" key="4">
    <source>
        <dbReference type="PROSITE" id="PS50949"/>
    </source>
</evidence>
<dbReference type="SMART" id="SM00345">
    <property type="entry name" value="HTH_GNTR"/>
    <property type="match status" value="1"/>
</dbReference>
<keyword evidence="1" id="KW-0805">Transcription regulation</keyword>
<evidence type="ECO:0000256" key="3">
    <source>
        <dbReference type="ARBA" id="ARBA00023163"/>
    </source>
</evidence>
<dbReference type="PANTHER" id="PTHR44846">
    <property type="entry name" value="MANNOSYL-D-GLYCERATE TRANSPORT/METABOLISM SYSTEM REPRESSOR MNGR-RELATED"/>
    <property type="match status" value="1"/>
</dbReference>
<dbReference type="AlphaFoldDB" id="A0A2W2H1F4"/>